<comment type="pathway">
    <text evidence="1 8">Cofactor biosynthesis; tetrahydrofolate biosynthesis; 5,6,7,8-tetrahydrofolate from 7,8-dihydrofolate: step 1/1.</text>
</comment>
<dbReference type="PIRSF" id="PIRSF000194">
    <property type="entry name" value="DHFR"/>
    <property type="match status" value="1"/>
</dbReference>
<evidence type="ECO:0000256" key="8">
    <source>
        <dbReference type="PIRNR" id="PIRNR000194"/>
    </source>
</evidence>
<dbReference type="InterPro" id="IPR024072">
    <property type="entry name" value="DHFR-like_dom_sf"/>
</dbReference>
<keyword evidence="6 8" id="KW-0560">Oxidoreductase</keyword>
<dbReference type="SUPFAM" id="SSF53597">
    <property type="entry name" value="Dihydrofolate reductase-like"/>
    <property type="match status" value="1"/>
</dbReference>
<dbReference type="GO" id="GO:0046452">
    <property type="term" value="P:dihydrofolate metabolic process"/>
    <property type="evidence" value="ECO:0007669"/>
    <property type="project" value="TreeGrafter"/>
</dbReference>
<evidence type="ECO:0000256" key="6">
    <source>
        <dbReference type="ARBA" id="ARBA00023002"/>
    </source>
</evidence>
<dbReference type="InterPro" id="IPR017925">
    <property type="entry name" value="DHFR_CS"/>
</dbReference>
<dbReference type="AlphaFoldDB" id="A0A7V8K7I1"/>
<dbReference type="InterPro" id="IPR001796">
    <property type="entry name" value="DHFR_dom"/>
</dbReference>
<dbReference type="GO" id="GO:0070401">
    <property type="term" value="F:NADP+ binding"/>
    <property type="evidence" value="ECO:0007669"/>
    <property type="project" value="UniProtKB-ARBA"/>
</dbReference>
<dbReference type="GO" id="GO:0004146">
    <property type="term" value="F:dihydrofolate reductase activity"/>
    <property type="evidence" value="ECO:0007669"/>
    <property type="project" value="UniProtKB-EC"/>
</dbReference>
<dbReference type="Pfam" id="PF00186">
    <property type="entry name" value="DHFR_1"/>
    <property type="match status" value="1"/>
</dbReference>
<name>A0A7V8K7I1_9GAMM</name>
<dbReference type="PROSITE" id="PS00075">
    <property type="entry name" value="DHFR_1"/>
    <property type="match status" value="1"/>
</dbReference>
<dbReference type="Gene3D" id="3.40.430.10">
    <property type="entry name" value="Dihydrofolate Reductase, subunit A"/>
    <property type="match status" value="1"/>
</dbReference>
<dbReference type="GO" id="GO:0046654">
    <property type="term" value="P:tetrahydrofolate biosynthetic process"/>
    <property type="evidence" value="ECO:0007669"/>
    <property type="project" value="UniProtKB-UniPathway"/>
</dbReference>
<dbReference type="GO" id="GO:0005829">
    <property type="term" value="C:cytosol"/>
    <property type="evidence" value="ECO:0007669"/>
    <property type="project" value="TreeGrafter"/>
</dbReference>
<reference evidence="11 12" key="1">
    <citation type="submission" date="2017-10" db="EMBL/GenBank/DDBJ databases">
        <title>Whole genome sequencing of Pseudoxanthomonas broegbernensis DSM 12573(T).</title>
        <authorList>
            <person name="Kumar S."/>
            <person name="Bansal K."/>
            <person name="Kaur A."/>
            <person name="Patil P."/>
            <person name="Sharma S."/>
            <person name="Patil P.B."/>
        </authorList>
    </citation>
    <scope>NUCLEOTIDE SEQUENCE [LARGE SCALE GENOMIC DNA]</scope>
    <source>
        <strain evidence="11 12">DSM 12573</strain>
    </source>
</reference>
<dbReference type="FunFam" id="3.40.430.10:FF:000001">
    <property type="entry name" value="Dihydrofolate reductase"/>
    <property type="match status" value="1"/>
</dbReference>
<comment type="caution">
    <text evidence="11">The sequence shown here is derived from an EMBL/GenBank/DDBJ whole genome shotgun (WGS) entry which is preliminary data.</text>
</comment>
<proteinExistence type="inferred from homology"/>
<dbReference type="EC" id="1.5.1.3" evidence="3 8"/>
<evidence type="ECO:0000313" key="12">
    <source>
        <dbReference type="Proteomes" id="UP000462066"/>
    </source>
</evidence>
<evidence type="ECO:0000256" key="2">
    <source>
        <dbReference type="ARBA" id="ARBA00009539"/>
    </source>
</evidence>
<dbReference type="CDD" id="cd00209">
    <property type="entry name" value="DHFR"/>
    <property type="match status" value="1"/>
</dbReference>
<comment type="similarity">
    <text evidence="2 8 9">Belongs to the dihydrofolate reductase family.</text>
</comment>
<dbReference type="RefSeq" id="WP_162311002.1">
    <property type="nucleotide sequence ID" value="NZ_JACHGU010000002.1"/>
</dbReference>
<dbReference type="PROSITE" id="PS51330">
    <property type="entry name" value="DHFR_2"/>
    <property type="match status" value="1"/>
</dbReference>
<gene>
    <name evidence="11" type="ORF">B1992_08260</name>
</gene>
<evidence type="ECO:0000256" key="1">
    <source>
        <dbReference type="ARBA" id="ARBA00004903"/>
    </source>
</evidence>
<evidence type="ECO:0000313" key="11">
    <source>
        <dbReference type="EMBL" id="KAF1686530.1"/>
    </source>
</evidence>
<keyword evidence="11" id="KW-0808">Transferase</keyword>
<evidence type="ECO:0000256" key="9">
    <source>
        <dbReference type="RuleBase" id="RU004474"/>
    </source>
</evidence>
<dbReference type="GO" id="GO:0006730">
    <property type="term" value="P:one-carbon metabolic process"/>
    <property type="evidence" value="ECO:0007669"/>
    <property type="project" value="UniProtKB-KW"/>
</dbReference>
<dbReference type="EMBL" id="MWIP01000006">
    <property type="protein sequence ID" value="KAF1686530.1"/>
    <property type="molecule type" value="Genomic_DNA"/>
</dbReference>
<evidence type="ECO:0000256" key="5">
    <source>
        <dbReference type="ARBA" id="ARBA00022857"/>
    </source>
</evidence>
<evidence type="ECO:0000256" key="4">
    <source>
        <dbReference type="ARBA" id="ARBA00022563"/>
    </source>
</evidence>
<organism evidence="11 12">
    <name type="scientific">Pseudoxanthomonas broegbernensis</name>
    <dbReference type="NCBI Taxonomy" id="83619"/>
    <lineage>
        <taxon>Bacteria</taxon>
        <taxon>Pseudomonadati</taxon>
        <taxon>Pseudomonadota</taxon>
        <taxon>Gammaproteobacteria</taxon>
        <taxon>Lysobacterales</taxon>
        <taxon>Lysobacteraceae</taxon>
        <taxon>Pseudoxanthomonas</taxon>
    </lineage>
</organism>
<evidence type="ECO:0000256" key="7">
    <source>
        <dbReference type="ARBA" id="ARBA00025067"/>
    </source>
</evidence>
<dbReference type="PANTHER" id="PTHR48069">
    <property type="entry name" value="DIHYDROFOLATE REDUCTASE"/>
    <property type="match status" value="1"/>
</dbReference>
<keyword evidence="4 8" id="KW-0554">One-carbon metabolism</keyword>
<keyword evidence="11" id="KW-0418">Kinase</keyword>
<dbReference type="GO" id="GO:0046655">
    <property type="term" value="P:folic acid metabolic process"/>
    <property type="evidence" value="ECO:0007669"/>
    <property type="project" value="TreeGrafter"/>
</dbReference>
<dbReference type="Proteomes" id="UP000462066">
    <property type="component" value="Unassembled WGS sequence"/>
</dbReference>
<dbReference type="UniPathway" id="UPA00077">
    <property type="reaction ID" value="UER00158"/>
</dbReference>
<keyword evidence="5 8" id="KW-0521">NADP</keyword>
<comment type="catalytic activity">
    <reaction evidence="8">
        <text>(6S)-5,6,7,8-tetrahydrofolate + NADP(+) = 7,8-dihydrofolate + NADPH + H(+)</text>
        <dbReference type="Rhea" id="RHEA:15009"/>
        <dbReference type="ChEBI" id="CHEBI:15378"/>
        <dbReference type="ChEBI" id="CHEBI:57451"/>
        <dbReference type="ChEBI" id="CHEBI:57453"/>
        <dbReference type="ChEBI" id="CHEBI:57783"/>
        <dbReference type="ChEBI" id="CHEBI:58349"/>
        <dbReference type="EC" id="1.5.1.3"/>
    </reaction>
</comment>
<comment type="function">
    <text evidence="7 8">Key enzyme in folate metabolism. Catalyzes an essential reaction for de novo glycine and purine synthesis, and for DNA precursor synthesis.</text>
</comment>
<keyword evidence="12" id="KW-1185">Reference proteome</keyword>
<accession>A0A7V8K7I1</accession>
<dbReference type="PRINTS" id="PR00070">
    <property type="entry name" value="DHFR"/>
</dbReference>
<dbReference type="GO" id="GO:0016301">
    <property type="term" value="F:kinase activity"/>
    <property type="evidence" value="ECO:0007669"/>
    <property type="project" value="UniProtKB-KW"/>
</dbReference>
<dbReference type="InterPro" id="IPR012259">
    <property type="entry name" value="DHFR"/>
</dbReference>
<evidence type="ECO:0000259" key="10">
    <source>
        <dbReference type="PROSITE" id="PS51330"/>
    </source>
</evidence>
<evidence type="ECO:0000256" key="3">
    <source>
        <dbReference type="ARBA" id="ARBA00012856"/>
    </source>
</evidence>
<feature type="domain" description="DHFR" evidence="10">
    <location>
        <begin position="2"/>
        <end position="163"/>
    </location>
</feature>
<protein>
    <recommendedName>
        <fullName evidence="3 8">Dihydrofolate reductase</fullName>
        <ecNumber evidence="3 8">1.5.1.3</ecNumber>
    </recommendedName>
</protein>
<dbReference type="PANTHER" id="PTHR48069:SF3">
    <property type="entry name" value="DIHYDROFOLATE REDUCTASE"/>
    <property type="match status" value="1"/>
</dbReference>
<sequence>MRVCLIAALDRNGAIGRGNDLPWRLPDDLKHFKALTLGKPVLMGRRTAESLGRALPGRANLVLTRRGAAPFEGMRAVASLDEAFATARADGAPELCVIGGGEVYALALPRADALHLTHVDTGVEDADAFFPAWDPAQWRERSRRAHPADARHAHAFEFADYLRR</sequence>